<name>A0A1M6BKC6_9FIRM</name>
<sequence>MKTKTNERQWHRLDNAGKLYPSIVSPRVSTVLRLSATLNMDVDPEILQRTLEITLPKFRHFQVRLRKGLFWYYFEEVTTVPKVQKETYYPCMYLDFRKKDILPFRVIYYRKRISFEVSHSLTDGYGAVVFMQSLLLNYLHLTGNLDESTDLDMFSEYTDTEEVYEDAFHKYYNDKVREPRKPSKAYHLPFNLNAKGEYFIITGIVPADDLYKLAKSYNTSVTKFLLAVYFETFLDFLKTTGSETNRRNLPVTMNMPVNLRTLFPSKTLKNFFVSLTPSIDTSLGDYSFDEILKYIEHYFGMRLNTKYIQKFISRNVANEKKWKVRLLPLPIKNLAIPFIYSRFGETNYTSSLSNLGVIKMPEEIRKHVDQMDIYPPPSVGNLIKITMLSYNNKTCISFGSLTPNREIEKLFFRKLRKMNLHVKIETNTKLKPSNEKEGK</sequence>
<dbReference type="RefSeq" id="WP_073046319.1">
    <property type="nucleotide sequence ID" value="NZ_FQZL01000005.1"/>
</dbReference>
<dbReference type="Proteomes" id="UP000184052">
    <property type="component" value="Unassembled WGS sequence"/>
</dbReference>
<evidence type="ECO:0000313" key="2">
    <source>
        <dbReference type="Proteomes" id="UP000184052"/>
    </source>
</evidence>
<proteinExistence type="predicted"/>
<gene>
    <name evidence="1" type="ORF">SAMN02745751_00388</name>
</gene>
<dbReference type="EMBL" id="FQZL01000005">
    <property type="protein sequence ID" value="SHI49175.1"/>
    <property type="molecule type" value="Genomic_DNA"/>
</dbReference>
<accession>A0A1M6BKC6</accession>
<protein>
    <recommendedName>
        <fullName evidence="3">Alcohol acetyltransferase</fullName>
    </recommendedName>
</protein>
<organism evidence="1 2">
    <name type="scientific">Dethiosulfatibacter aminovorans DSM 17477</name>
    <dbReference type="NCBI Taxonomy" id="1121476"/>
    <lineage>
        <taxon>Bacteria</taxon>
        <taxon>Bacillati</taxon>
        <taxon>Bacillota</taxon>
        <taxon>Tissierellia</taxon>
        <taxon>Dethiosulfatibacter</taxon>
    </lineage>
</organism>
<dbReference type="OrthoDB" id="4876345at2"/>
<keyword evidence="2" id="KW-1185">Reference proteome</keyword>
<evidence type="ECO:0008006" key="3">
    <source>
        <dbReference type="Google" id="ProtNLM"/>
    </source>
</evidence>
<dbReference type="AlphaFoldDB" id="A0A1M6BKC6"/>
<dbReference type="STRING" id="1121476.SAMN02745751_00388"/>
<reference evidence="1 2" key="1">
    <citation type="submission" date="2016-11" db="EMBL/GenBank/DDBJ databases">
        <authorList>
            <person name="Jaros S."/>
            <person name="Januszkiewicz K."/>
            <person name="Wedrychowicz H."/>
        </authorList>
    </citation>
    <scope>NUCLEOTIDE SEQUENCE [LARGE SCALE GENOMIC DNA]</scope>
    <source>
        <strain evidence="1 2">DSM 17477</strain>
    </source>
</reference>
<evidence type="ECO:0000313" key="1">
    <source>
        <dbReference type="EMBL" id="SHI49175.1"/>
    </source>
</evidence>